<proteinExistence type="predicted"/>
<name>A0A6J5L0L1_9CAUD</name>
<reference evidence="1" key="1">
    <citation type="submission" date="2020-04" db="EMBL/GenBank/DDBJ databases">
        <authorList>
            <person name="Chiriac C."/>
            <person name="Salcher M."/>
            <person name="Ghai R."/>
            <person name="Kavagutti S V."/>
        </authorList>
    </citation>
    <scope>NUCLEOTIDE SEQUENCE</scope>
</reference>
<gene>
    <name evidence="1" type="ORF">UFOVP106_18</name>
</gene>
<dbReference type="EMBL" id="LR796225">
    <property type="protein sequence ID" value="CAB4127921.1"/>
    <property type="molecule type" value="Genomic_DNA"/>
</dbReference>
<accession>A0A6J5L0L1</accession>
<organism evidence="1">
    <name type="scientific">uncultured Caudovirales phage</name>
    <dbReference type="NCBI Taxonomy" id="2100421"/>
    <lineage>
        <taxon>Viruses</taxon>
        <taxon>Duplodnaviria</taxon>
        <taxon>Heunggongvirae</taxon>
        <taxon>Uroviricota</taxon>
        <taxon>Caudoviricetes</taxon>
        <taxon>Peduoviridae</taxon>
        <taxon>Maltschvirus</taxon>
        <taxon>Maltschvirus maltsch</taxon>
    </lineage>
</organism>
<protein>
    <submittedName>
        <fullName evidence="1">Uncharacterized protein</fullName>
    </submittedName>
</protein>
<sequence>MSNYSADDFCSQDDGLDYIFAIMGAIYGATLSRHFDGVEPNLVRQVWKNQIGDFLTYKPSLDYALKHLHADFVPSAIKFRDFCNGGPEIPKKPMVLIEKTYTIHEQIENDRIKAEGLAKLKELKNKFKKSNEPN</sequence>
<evidence type="ECO:0000313" key="1">
    <source>
        <dbReference type="EMBL" id="CAB4127921.1"/>
    </source>
</evidence>